<accession>A0A939F6W3</accession>
<organism evidence="1 2">
    <name type="scientific">Streptomyces beijiangensis</name>
    <dbReference type="NCBI Taxonomy" id="163361"/>
    <lineage>
        <taxon>Bacteria</taxon>
        <taxon>Bacillati</taxon>
        <taxon>Actinomycetota</taxon>
        <taxon>Actinomycetes</taxon>
        <taxon>Kitasatosporales</taxon>
        <taxon>Streptomycetaceae</taxon>
        <taxon>Streptomyces</taxon>
    </lineage>
</organism>
<gene>
    <name evidence="1" type="ORF">J0695_12670</name>
</gene>
<evidence type="ECO:0000313" key="1">
    <source>
        <dbReference type="EMBL" id="MBO0512654.1"/>
    </source>
</evidence>
<protein>
    <submittedName>
        <fullName evidence="1">Uncharacterized protein</fullName>
    </submittedName>
</protein>
<dbReference type="EMBL" id="JAFLRJ010000112">
    <property type="protein sequence ID" value="MBO0512654.1"/>
    <property type="molecule type" value="Genomic_DNA"/>
</dbReference>
<dbReference type="Proteomes" id="UP000664167">
    <property type="component" value="Unassembled WGS sequence"/>
</dbReference>
<proteinExistence type="predicted"/>
<dbReference type="RefSeq" id="WP_206962092.1">
    <property type="nucleotide sequence ID" value="NZ_BAAAJJ010000006.1"/>
</dbReference>
<dbReference type="AlphaFoldDB" id="A0A939F6W3"/>
<name>A0A939F6W3_9ACTN</name>
<reference evidence="1" key="1">
    <citation type="submission" date="2021-03" db="EMBL/GenBank/DDBJ databases">
        <title>Streptomyces poriferae sp. nov., a novel marine sponge-derived Actinobacteria species with anti-MRSA activity.</title>
        <authorList>
            <person name="Sandoval-Powers M."/>
            <person name="Kralova S."/>
            <person name="Nguyen G.-S."/>
            <person name="Fawwal D."/>
            <person name="Degnes K."/>
            <person name="Klinkenberg G."/>
            <person name="Sletta H."/>
            <person name="Wentzel A."/>
            <person name="Liles M.R."/>
        </authorList>
    </citation>
    <scope>NUCLEOTIDE SEQUENCE</scope>
    <source>
        <strain evidence="1">DSM 41794</strain>
    </source>
</reference>
<keyword evidence="2" id="KW-1185">Reference proteome</keyword>
<evidence type="ECO:0000313" key="2">
    <source>
        <dbReference type="Proteomes" id="UP000664167"/>
    </source>
</evidence>
<sequence>MDGTRPQDPTLILGIHGTFEQHPWIERVSAEHDLDEDVFSLAVKRAAAYGWSSTRFGAGAELGGQRWSHNDAGGDLTPDGGVRQRAWLQVSVAEDLNAQHLPVLPAVTVLSDALHRMGAFRFTGLHALVPLHLAPDSRFDLAGDAAWFALADPASSMGLMVTLSARETSGLHGRTAEIRALALARTFGRMTLERVSPGQFAQQGLAGELQRSDMQEAMAFRCVAPEWSPDIAAWVTEVLVDALRAAGVAHPALLTVSITP</sequence>
<comment type="caution">
    <text evidence="1">The sequence shown here is derived from an EMBL/GenBank/DDBJ whole genome shotgun (WGS) entry which is preliminary data.</text>
</comment>